<feature type="domain" description="TM2" evidence="6">
    <location>
        <begin position="1"/>
        <end position="44"/>
    </location>
</feature>
<evidence type="ECO:0000256" key="2">
    <source>
        <dbReference type="ARBA" id="ARBA00022692"/>
    </source>
</evidence>
<dbReference type="PANTHER" id="PTHR21016:SF25">
    <property type="entry name" value="TM2 DOMAIN-CONTAINING PROTEIN DDB_G0277895-RELATED"/>
    <property type="match status" value="1"/>
</dbReference>
<dbReference type="InterPro" id="IPR050932">
    <property type="entry name" value="TM2D1-3-like"/>
</dbReference>
<evidence type="ECO:0000256" key="3">
    <source>
        <dbReference type="ARBA" id="ARBA00022989"/>
    </source>
</evidence>
<evidence type="ECO:0000256" key="1">
    <source>
        <dbReference type="ARBA" id="ARBA00004141"/>
    </source>
</evidence>
<dbReference type="RefSeq" id="WP_371859560.1">
    <property type="nucleotide sequence ID" value="NZ_BJHZ01000001.1"/>
</dbReference>
<protein>
    <recommendedName>
        <fullName evidence="6">TM2 domain-containing protein</fullName>
    </recommendedName>
</protein>
<dbReference type="Proteomes" id="UP000302139">
    <property type="component" value="Unassembled WGS sequence"/>
</dbReference>
<sequence length="62" mass="6469">MAGLLQLFLGSFGVGRFYMGSVGIGIAQLFTCGGLGIWALIDGVMLLAGNEAKDQHGRILRG</sequence>
<gene>
    <name evidence="7" type="ORF">SAV14893_027190</name>
</gene>
<comment type="subcellular location">
    <subcellularLocation>
        <location evidence="1">Membrane</location>
        <topology evidence="1">Multi-pass membrane protein</topology>
    </subcellularLocation>
</comment>
<keyword evidence="3 5" id="KW-1133">Transmembrane helix</keyword>
<accession>A0A4D4LVC6</accession>
<dbReference type="GO" id="GO:0016020">
    <property type="term" value="C:membrane"/>
    <property type="evidence" value="ECO:0007669"/>
    <property type="project" value="UniProtKB-SubCell"/>
</dbReference>
<evidence type="ECO:0000256" key="5">
    <source>
        <dbReference type="SAM" id="Phobius"/>
    </source>
</evidence>
<dbReference type="EMBL" id="BJHX01000001">
    <property type="protein sequence ID" value="GDY63326.1"/>
    <property type="molecule type" value="Genomic_DNA"/>
</dbReference>
<comment type="caution">
    <text evidence="7">The sequence shown here is derived from an EMBL/GenBank/DDBJ whole genome shotgun (WGS) entry which is preliminary data.</text>
</comment>
<evidence type="ECO:0000313" key="7">
    <source>
        <dbReference type="EMBL" id="GDY63326.1"/>
    </source>
</evidence>
<reference evidence="7 8" key="1">
    <citation type="submission" date="2019-04" db="EMBL/GenBank/DDBJ databases">
        <title>Draft genome sequences of Streptomyces avermitilis NBRC 14893.</title>
        <authorList>
            <person name="Komaki H."/>
            <person name="Tamura T."/>
            <person name="Hosoyama A."/>
        </authorList>
    </citation>
    <scope>NUCLEOTIDE SEQUENCE [LARGE SCALE GENOMIC DNA]</scope>
    <source>
        <strain evidence="7 8">NBRC 14893</strain>
    </source>
</reference>
<evidence type="ECO:0000259" key="6">
    <source>
        <dbReference type="Pfam" id="PF05154"/>
    </source>
</evidence>
<feature type="transmembrane region" description="Helical" evidence="5">
    <location>
        <begin position="23"/>
        <end position="48"/>
    </location>
</feature>
<dbReference type="InterPro" id="IPR007829">
    <property type="entry name" value="TM2"/>
</dbReference>
<keyword evidence="2 5" id="KW-0812">Transmembrane</keyword>
<dbReference type="PANTHER" id="PTHR21016">
    <property type="entry name" value="BETA-AMYLOID BINDING PROTEIN-RELATED"/>
    <property type="match status" value="1"/>
</dbReference>
<proteinExistence type="predicted"/>
<evidence type="ECO:0000313" key="8">
    <source>
        <dbReference type="Proteomes" id="UP000302139"/>
    </source>
</evidence>
<evidence type="ECO:0000256" key="4">
    <source>
        <dbReference type="ARBA" id="ARBA00023136"/>
    </source>
</evidence>
<name>A0A4D4LVC6_STRAX</name>
<organism evidence="7 8">
    <name type="scientific">Streptomyces avermitilis</name>
    <dbReference type="NCBI Taxonomy" id="33903"/>
    <lineage>
        <taxon>Bacteria</taxon>
        <taxon>Bacillati</taxon>
        <taxon>Actinomycetota</taxon>
        <taxon>Actinomycetes</taxon>
        <taxon>Kitasatosporales</taxon>
        <taxon>Streptomycetaceae</taxon>
        <taxon>Streptomyces</taxon>
    </lineage>
</organism>
<dbReference type="AlphaFoldDB" id="A0A4D4LVC6"/>
<dbReference type="Pfam" id="PF05154">
    <property type="entry name" value="TM2"/>
    <property type="match status" value="1"/>
</dbReference>
<keyword evidence="4 5" id="KW-0472">Membrane</keyword>